<proteinExistence type="predicted"/>
<protein>
    <recommendedName>
        <fullName evidence="4">Secreted protein</fullName>
    </recommendedName>
</protein>
<evidence type="ECO:0000313" key="3">
    <source>
        <dbReference type="Proteomes" id="UP001152622"/>
    </source>
</evidence>
<comment type="caution">
    <text evidence="2">The sequence shown here is derived from an EMBL/GenBank/DDBJ whole genome shotgun (WGS) entry which is preliminary data.</text>
</comment>
<evidence type="ECO:0000313" key="2">
    <source>
        <dbReference type="EMBL" id="KAJ8332226.1"/>
    </source>
</evidence>
<feature type="signal peptide" evidence="1">
    <location>
        <begin position="1"/>
        <end position="23"/>
    </location>
</feature>
<dbReference type="AlphaFoldDB" id="A0A9Q1E4R7"/>
<feature type="chain" id="PRO_5040163654" description="Secreted protein" evidence="1">
    <location>
        <begin position="24"/>
        <end position="75"/>
    </location>
</feature>
<keyword evidence="1" id="KW-0732">Signal</keyword>
<accession>A0A9Q1E4R7</accession>
<evidence type="ECO:0008006" key="4">
    <source>
        <dbReference type="Google" id="ProtNLM"/>
    </source>
</evidence>
<dbReference type="EMBL" id="JAINUF010000031">
    <property type="protein sequence ID" value="KAJ8332226.1"/>
    <property type="molecule type" value="Genomic_DNA"/>
</dbReference>
<gene>
    <name evidence="2" type="ORF">SKAU_G00427710</name>
</gene>
<evidence type="ECO:0000256" key="1">
    <source>
        <dbReference type="SAM" id="SignalP"/>
    </source>
</evidence>
<dbReference type="Proteomes" id="UP001152622">
    <property type="component" value="Unassembled WGS sequence"/>
</dbReference>
<sequence length="75" mass="7975">MNKAFSAIHHRHVFVLFAAIAVAPEPRQQSAGGGGMSRARVAATALSSCQRRLLVMAAERTQAAVRVIAILPQPL</sequence>
<keyword evidence="3" id="KW-1185">Reference proteome</keyword>
<reference evidence="2" key="1">
    <citation type="journal article" date="2023" name="Science">
        <title>Genome structures resolve the early diversification of teleost fishes.</title>
        <authorList>
            <person name="Parey E."/>
            <person name="Louis A."/>
            <person name="Montfort J."/>
            <person name="Bouchez O."/>
            <person name="Roques C."/>
            <person name="Iampietro C."/>
            <person name="Lluch J."/>
            <person name="Castinel A."/>
            <person name="Donnadieu C."/>
            <person name="Desvignes T."/>
            <person name="Floi Bucao C."/>
            <person name="Jouanno E."/>
            <person name="Wen M."/>
            <person name="Mejri S."/>
            <person name="Dirks R."/>
            <person name="Jansen H."/>
            <person name="Henkel C."/>
            <person name="Chen W.J."/>
            <person name="Zahm M."/>
            <person name="Cabau C."/>
            <person name="Klopp C."/>
            <person name="Thompson A.W."/>
            <person name="Robinson-Rechavi M."/>
            <person name="Braasch I."/>
            <person name="Lecointre G."/>
            <person name="Bobe J."/>
            <person name="Postlethwait J.H."/>
            <person name="Berthelot C."/>
            <person name="Roest Crollius H."/>
            <person name="Guiguen Y."/>
        </authorList>
    </citation>
    <scope>NUCLEOTIDE SEQUENCE</scope>
    <source>
        <strain evidence="2">WJC10195</strain>
    </source>
</reference>
<organism evidence="2 3">
    <name type="scientific">Synaphobranchus kaupii</name>
    <name type="common">Kaup's arrowtooth eel</name>
    <dbReference type="NCBI Taxonomy" id="118154"/>
    <lineage>
        <taxon>Eukaryota</taxon>
        <taxon>Metazoa</taxon>
        <taxon>Chordata</taxon>
        <taxon>Craniata</taxon>
        <taxon>Vertebrata</taxon>
        <taxon>Euteleostomi</taxon>
        <taxon>Actinopterygii</taxon>
        <taxon>Neopterygii</taxon>
        <taxon>Teleostei</taxon>
        <taxon>Anguilliformes</taxon>
        <taxon>Synaphobranchidae</taxon>
        <taxon>Synaphobranchus</taxon>
    </lineage>
</organism>
<name>A0A9Q1E4R7_SYNKA</name>